<dbReference type="EMBL" id="AP018795">
    <property type="protein sequence ID" value="BBF65343.1"/>
    <property type="molecule type" value="Genomic_DNA"/>
</dbReference>
<organism evidence="2 3">
    <name type="scientific">Acidithiobacillus ferridurans</name>
    <dbReference type="NCBI Taxonomy" id="1232575"/>
    <lineage>
        <taxon>Bacteria</taxon>
        <taxon>Pseudomonadati</taxon>
        <taxon>Pseudomonadota</taxon>
        <taxon>Acidithiobacillia</taxon>
        <taxon>Acidithiobacillales</taxon>
        <taxon>Acidithiobacillaceae</taxon>
        <taxon>Acidithiobacillus</taxon>
    </lineage>
</organism>
<dbReference type="KEGG" id="afj:AFERRID_25330"/>
<proteinExistence type="predicted"/>
<reference evidence="2 3" key="1">
    <citation type="journal article" date="2018" name="Microbiol. Resour. Announc.">
        <title>Complete Genome Sequence of Acidithiobacillus ferridurans JCM 18981.</title>
        <authorList>
            <person name="Miyauchi T."/>
            <person name="Kouzuma A."/>
            <person name="Abe T."/>
            <person name="Watanabe K."/>
        </authorList>
    </citation>
    <scope>NUCLEOTIDE SEQUENCE [LARGE SCALE GENOMIC DNA]</scope>
    <source>
        <strain evidence="3">ATCC 33020 / DSM 29468 / JCM 18981 / 11Fe</strain>
        <strain evidence="2">JCM 18981</strain>
    </source>
</reference>
<evidence type="ECO:0000313" key="1">
    <source>
        <dbReference type="EMBL" id="BBF65343.1"/>
    </source>
</evidence>
<gene>
    <name evidence="1" type="ORF">AFERRID_15610</name>
    <name evidence="2" type="ORF">AFERRID_25330</name>
</gene>
<name>A0A2Z6INN5_ACIFI</name>
<evidence type="ECO:0000313" key="3">
    <source>
        <dbReference type="Proteomes" id="UP000280188"/>
    </source>
</evidence>
<dbReference type="Proteomes" id="UP000280188">
    <property type="component" value="Chromosome"/>
</dbReference>
<evidence type="ECO:0000313" key="2">
    <source>
        <dbReference type="EMBL" id="BBF66315.1"/>
    </source>
</evidence>
<dbReference type="KEGG" id="afj:AFERRID_15610"/>
<keyword evidence="3" id="KW-1185">Reference proteome</keyword>
<accession>A0A2Z6INN5</accession>
<dbReference type="EMBL" id="AP018795">
    <property type="protein sequence ID" value="BBF66315.1"/>
    <property type="molecule type" value="Genomic_DNA"/>
</dbReference>
<sequence length="34" mass="3799">MVAKFEHVKGEMRQPVSLMGMGCIEPIVVMTEYG</sequence>
<dbReference type="AlphaFoldDB" id="A0A2Z6INN5"/>
<protein>
    <submittedName>
        <fullName evidence="2">Uncharacterized protein</fullName>
    </submittedName>
</protein>